<evidence type="ECO:0000313" key="2">
    <source>
        <dbReference type="EMBL" id="SHJ92219.1"/>
    </source>
</evidence>
<protein>
    <recommendedName>
        <fullName evidence="4">Outer membrane protein beta-barrel domain-containing protein</fullName>
    </recommendedName>
</protein>
<evidence type="ECO:0000256" key="1">
    <source>
        <dbReference type="SAM" id="SignalP"/>
    </source>
</evidence>
<evidence type="ECO:0008006" key="4">
    <source>
        <dbReference type="Google" id="ProtNLM"/>
    </source>
</evidence>
<keyword evidence="1" id="KW-0732">Signal</keyword>
<sequence>MMMKNLKLLFYIAVFGGLTSSYAQEIADHALGLRLGDSDGFGAEISYQKSIGRYTRAEFDLGWRDSREFDAFKLAGLYQWVHHIDKGLQWYYGAGGGLGNVDFEPRLDNNNQVYHPNGGLFVFAAGDVGIEYNFDIPLLVSLDFRPELGLIGYSDFDNGFDFDIALGIRYQF</sequence>
<dbReference type="AlphaFoldDB" id="A0A1M6N957"/>
<feature type="chain" id="PRO_5012590398" description="Outer membrane protein beta-barrel domain-containing protein" evidence="1">
    <location>
        <begin position="24"/>
        <end position="172"/>
    </location>
</feature>
<proteinExistence type="predicted"/>
<evidence type="ECO:0000313" key="3">
    <source>
        <dbReference type="Proteomes" id="UP000184543"/>
    </source>
</evidence>
<dbReference type="STRING" id="192903.SAMN04488513_11279"/>
<dbReference type="EMBL" id="FQYU01000012">
    <property type="protein sequence ID" value="SHJ92219.1"/>
    <property type="molecule type" value="Genomic_DNA"/>
</dbReference>
<reference evidence="3" key="1">
    <citation type="submission" date="2016-11" db="EMBL/GenBank/DDBJ databases">
        <authorList>
            <person name="Varghese N."/>
            <person name="Submissions S."/>
        </authorList>
    </citation>
    <scope>NUCLEOTIDE SEQUENCE [LARGE SCALE GENOMIC DNA]</scope>
    <source>
        <strain evidence="3">DSM 19858</strain>
    </source>
</reference>
<organism evidence="2 3">
    <name type="scientific">Pseudozobellia thermophila</name>
    <dbReference type="NCBI Taxonomy" id="192903"/>
    <lineage>
        <taxon>Bacteria</taxon>
        <taxon>Pseudomonadati</taxon>
        <taxon>Bacteroidota</taxon>
        <taxon>Flavobacteriia</taxon>
        <taxon>Flavobacteriales</taxon>
        <taxon>Flavobacteriaceae</taxon>
        <taxon>Pseudozobellia</taxon>
    </lineage>
</organism>
<feature type="signal peptide" evidence="1">
    <location>
        <begin position="1"/>
        <end position="23"/>
    </location>
</feature>
<gene>
    <name evidence="2" type="ORF">SAMN04488513_11279</name>
</gene>
<name>A0A1M6N957_9FLAO</name>
<keyword evidence="3" id="KW-1185">Reference proteome</keyword>
<dbReference type="Proteomes" id="UP000184543">
    <property type="component" value="Unassembled WGS sequence"/>
</dbReference>
<accession>A0A1M6N957</accession>